<dbReference type="Gramene" id="TraesWEE_scaffold_086288_01G000200.1">
    <property type="protein sequence ID" value="TraesWEE_scaffold_086288_01G000200.1"/>
    <property type="gene ID" value="TraesWEE_scaffold_086288_01G000200"/>
</dbReference>
<protein>
    <submittedName>
        <fullName evidence="2">Uncharacterized protein</fullName>
    </submittedName>
</protein>
<feature type="region of interest" description="Disordered" evidence="1">
    <location>
        <begin position="47"/>
        <end position="74"/>
    </location>
</feature>
<organism evidence="2">
    <name type="scientific">Triticum aestivum</name>
    <name type="common">Wheat</name>
    <dbReference type="NCBI Taxonomy" id="4565"/>
    <lineage>
        <taxon>Eukaryota</taxon>
        <taxon>Viridiplantae</taxon>
        <taxon>Streptophyta</taxon>
        <taxon>Embryophyta</taxon>
        <taxon>Tracheophyta</taxon>
        <taxon>Spermatophyta</taxon>
        <taxon>Magnoliopsida</taxon>
        <taxon>Liliopsida</taxon>
        <taxon>Poales</taxon>
        <taxon>Poaceae</taxon>
        <taxon>BOP clade</taxon>
        <taxon>Pooideae</taxon>
        <taxon>Triticodae</taxon>
        <taxon>Triticeae</taxon>
        <taxon>Triticinae</taxon>
        <taxon>Triticum</taxon>
    </lineage>
</organism>
<dbReference type="AlphaFoldDB" id="A0A3B6ATJ9"/>
<dbReference type="Gramene" id="TraesCS2A03G0239600.1">
    <property type="protein sequence ID" value="TraesCS2A03G0239600.1.CDS"/>
    <property type="gene ID" value="TraesCS2A03G0239600"/>
</dbReference>
<sequence>MAALLPCARVALAPSVSVAGSIGSSSLRWTLPVPSLRRRGSPTLKHVVRASKGAADQPDPPADPEGDGGDEEENPKMVNAEEIYAELEKFKEEYAAKKGLPYKKRDMTDEMFYNEKWKIYKYIREMISSNPSILHVETALSQELCIQAGDALDLAKNIVYSASYRLKRPSEISVNTTEQMVRIYASTFMKTAEDVYHGKTNTATLCYYLDALGGLAAISHILFVDTLDAVNDVLLEDGKPKHSPDVDAEAAYRRFEQKLSLPERKILEQIVCPATKHTRQFIAQMIRLRKDALNQVPGSGIGKGRGDCAGAREMKEW</sequence>
<feature type="compositionally biased region" description="Acidic residues" evidence="1">
    <location>
        <begin position="62"/>
        <end position="73"/>
    </location>
</feature>
<dbReference type="Gramene" id="TraesCS2A02G117100.1">
    <property type="protein sequence ID" value="TraesCS2A02G117100.1"/>
    <property type="gene ID" value="TraesCS2A02G117100"/>
</dbReference>
<proteinExistence type="predicted"/>
<dbReference type="EnsemblPlants" id="TraesCS2A02G117100.1">
    <property type="protein sequence ID" value="TraesCS2A02G117100.1"/>
    <property type="gene ID" value="TraesCS2A02G117100"/>
</dbReference>
<name>A0A3B6ATJ9_WHEAT</name>
<dbReference type="OrthoDB" id="694261at2759"/>
<keyword evidence="3" id="KW-1185">Reference proteome</keyword>
<accession>A0A3B6ATJ9</accession>
<dbReference type="OMA" id="CAGAREM"/>
<reference evidence="2" key="2">
    <citation type="submission" date="2018-10" db="UniProtKB">
        <authorList>
            <consortium name="EnsemblPlants"/>
        </authorList>
    </citation>
    <scope>IDENTIFICATION</scope>
</reference>
<evidence type="ECO:0000313" key="3">
    <source>
        <dbReference type="Proteomes" id="UP000019116"/>
    </source>
</evidence>
<dbReference type="Proteomes" id="UP000019116">
    <property type="component" value="Chromosome 2A"/>
</dbReference>
<reference evidence="2" key="1">
    <citation type="submission" date="2018-08" db="EMBL/GenBank/DDBJ databases">
        <authorList>
            <person name="Rossello M."/>
        </authorList>
    </citation>
    <scope>NUCLEOTIDE SEQUENCE [LARGE SCALE GENOMIC DNA]</scope>
    <source>
        <strain evidence="2">cv. Chinese Spring</strain>
    </source>
</reference>
<evidence type="ECO:0000256" key="1">
    <source>
        <dbReference type="SAM" id="MobiDB-lite"/>
    </source>
</evidence>
<evidence type="ECO:0000313" key="2">
    <source>
        <dbReference type="EnsemblPlants" id="TraesCS2A02G117100.1"/>
    </source>
</evidence>